<name>A0A139W9I5_TRICA</name>
<reference evidence="2 3" key="2">
    <citation type="journal article" date="2010" name="Nucleic Acids Res.">
        <title>BeetleBase in 2010: revisions to provide comprehensive genomic information for Tribolium castaneum.</title>
        <authorList>
            <person name="Kim H.S."/>
            <person name="Murphy T."/>
            <person name="Xia J."/>
            <person name="Caragea D."/>
            <person name="Park Y."/>
            <person name="Beeman R.W."/>
            <person name="Lorenzen M.D."/>
            <person name="Butcher S."/>
            <person name="Manak J.R."/>
            <person name="Brown S.J."/>
        </authorList>
    </citation>
    <scope>NUCLEOTIDE SEQUENCE [LARGE SCALE GENOMIC DNA]</scope>
    <source>
        <strain evidence="2 3">Georgia GA2</strain>
    </source>
</reference>
<sequence length="121" mass="13983">MLKTVVVAVVLIQNLNAQIPNGLQIACNAAEAIQRDISRMMSFLTLNTEDFERYLSNVTNYVNSNFERMVVRAFRIAGRLFFPFRSLATSRSKREIPQDDGLRKNREQSDTLLFRKLINQN</sequence>
<keyword evidence="3" id="KW-1185">Reference proteome</keyword>
<evidence type="ECO:0000313" key="3">
    <source>
        <dbReference type="Proteomes" id="UP000007266"/>
    </source>
</evidence>
<protein>
    <submittedName>
        <fullName evidence="2">Uncharacterized protein</fullName>
    </submittedName>
</protein>
<dbReference type="OrthoDB" id="10318790at2759"/>
<reference evidence="2 3" key="1">
    <citation type="journal article" date="2008" name="Nature">
        <title>The genome of the model beetle and pest Tribolium castaneum.</title>
        <authorList>
            <consortium name="Tribolium Genome Sequencing Consortium"/>
            <person name="Richards S."/>
            <person name="Gibbs R.A."/>
            <person name="Weinstock G.M."/>
            <person name="Brown S.J."/>
            <person name="Denell R."/>
            <person name="Beeman R.W."/>
            <person name="Gibbs R."/>
            <person name="Beeman R.W."/>
            <person name="Brown S.J."/>
            <person name="Bucher G."/>
            <person name="Friedrich M."/>
            <person name="Grimmelikhuijzen C.J."/>
            <person name="Klingler M."/>
            <person name="Lorenzen M."/>
            <person name="Richards S."/>
            <person name="Roth S."/>
            <person name="Schroder R."/>
            <person name="Tautz D."/>
            <person name="Zdobnov E.M."/>
            <person name="Muzny D."/>
            <person name="Gibbs R.A."/>
            <person name="Weinstock G.M."/>
            <person name="Attaway T."/>
            <person name="Bell S."/>
            <person name="Buhay C.J."/>
            <person name="Chandrabose M.N."/>
            <person name="Chavez D."/>
            <person name="Clerk-Blankenburg K.P."/>
            <person name="Cree A."/>
            <person name="Dao M."/>
            <person name="Davis C."/>
            <person name="Chacko J."/>
            <person name="Dinh H."/>
            <person name="Dugan-Rocha S."/>
            <person name="Fowler G."/>
            <person name="Garner T.T."/>
            <person name="Garnes J."/>
            <person name="Gnirke A."/>
            <person name="Hawes A."/>
            <person name="Hernandez J."/>
            <person name="Hines S."/>
            <person name="Holder M."/>
            <person name="Hume J."/>
            <person name="Jhangiani S.N."/>
            <person name="Joshi V."/>
            <person name="Khan Z.M."/>
            <person name="Jackson L."/>
            <person name="Kovar C."/>
            <person name="Kowis A."/>
            <person name="Lee S."/>
            <person name="Lewis L.R."/>
            <person name="Margolis J."/>
            <person name="Morgan M."/>
            <person name="Nazareth L.V."/>
            <person name="Nguyen N."/>
            <person name="Okwuonu G."/>
            <person name="Parker D."/>
            <person name="Richards S."/>
            <person name="Ruiz S.J."/>
            <person name="Santibanez J."/>
            <person name="Savard J."/>
            <person name="Scherer S.E."/>
            <person name="Schneider B."/>
            <person name="Sodergren E."/>
            <person name="Tautz D."/>
            <person name="Vattahil S."/>
            <person name="Villasana D."/>
            <person name="White C.S."/>
            <person name="Wright R."/>
            <person name="Park Y."/>
            <person name="Beeman R.W."/>
            <person name="Lord J."/>
            <person name="Oppert B."/>
            <person name="Lorenzen M."/>
            <person name="Brown S."/>
            <person name="Wang L."/>
            <person name="Savard J."/>
            <person name="Tautz D."/>
            <person name="Richards S."/>
            <person name="Weinstock G."/>
            <person name="Gibbs R.A."/>
            <person name="Liu Y."/>
            <person name="Worley K."/>
            <person name="Weinstock G."/>
            <person name="Elsik C.G."/>
            <person name="Reese J.T."/>
            <person name="Elhaik E."/>
            <person name="Landan G."/>
            <person name="Graur D."/>
            <person name="Arensburger P."/>
            <person name="Atkinson P."/>
            <person name="Beeman R.W."/>
            <person name="Beidler J."/>
            <person name="Brown S.J."/>
            <person name="Demuth J.P."/>
            <person name="Drury D.W."/>
            <person name="Du Y.Z."/>
            <person name="Fujiwara H."/>
            <person name="Lorenzen M."/>
            <person name="Maselli V."/>
            <person name="Osanai M."/>
            <person name="Park Y."/>
            <person name="Robertson H.M."/>
            <person name="Tu Z."/>
            <person name="Wang J.J."/>
            <person name="Wang S."/>
            <person name="Richards S."/>
            <person name="Song H."/>
            <person name="Zhang L."/>
            <person name="Sodergren E."/>
            <person name="Werner D."/>
            <person name="Stanke M."/>
            <person name="Morgenstern B."/>
            <person name="Solovyev V."/>
            <person name="Kosarev P."/>
            <person name="Brown G."/>
            <person name="Chen H.C."/>
            <person name="Ermolaeva O."/>
            <person name="Hlavina W."/>
            <person name="Kapustin Y."/>
            <person name="Kiryutin B."/>
            <person name="Kitts P."/>
            <person name="Maglott D."/>
            <person name="Pruitt K."/>
            <person name="Sapojnikov V."/>
            <person name="Souvorov A."/>
            <person name="Mackey A.J."/>
            <person name="Waterhouse R.M."/>
            <person name="Wyder S."/>
            <person name="Zdobnov E.M."/>
            <person name="Zdobnov E.M."/>
            <person name="Wyder S."/>
            <person name="Kriventseva E.V."/>
            <person name="Kadowaki T."/>
            <person name="Bork P."/>
            <person name="Aranda M."/>
            <person name="Bao R."/>
            <person name="Beermann A."/>
            <person name="Berns N."/>
            <person name="Bolognesi R."/>
            <person name="Bonneton F."/>
            <person name="Bopp D."/>
            <person name="Brown S.J."/>
            <person name="Bucher G."/>
            <person name="Butts T."/>
            <person name="Chaumot A."/>
            <person name="Denell R.E."/>
            <person name="Ferrier D.E."/>
            <person name="Friedrich M."/>
            <person name="Gordon C.M."/>
            <person name="Jindra M."/>
            <person name="Klingler M."/>
            <person name="Lan Q."/>
            <person name="Lattorff H.M."/>
            <person name="Laudet V."/>
            <person name="von Levetsow C."/>
            <person name="Liu Z."/>
            <person name="Lutz R."/>
            <person name="Lynch J.A."/>
            <person name="da Fonseca R.N."/>
            <person name="Posnien N."/>
            <person name="Reuter R."/>
            <person name="Roth S."/>
            <person name="Savard J."/>
            <person name="Schinko J.B."/>
            <person name="Schmitt C."/>
            <person name="Schoppmeier M."/>
            <person name="Schroder R."/>
            <person name="Shippy T.D."/>
            <person name="Simonnet F."/>
            <person name="Marques-Souza H."/>
            <person name="Tautz D."/>
            <person name="Tomoyasu Y."/>
            <person name="Trauner J."/>
            <person name="Van der Zee M."/>
            <person name="Vervoort M."/>
            <person name="Wittkopp N."/>
            <person name="Wimmer E.A."/>
            <person name="Yang X."/>
            <person name="Jones A.K."/>
            <person name="Sattelle D.B."/>
            <person name="Ebert P.R."/>
            <person name="Nelson D."/>
            <person name="Scott J.G."/>
            <person name="Beeman R.W."/>
            <person name="Muthukrishnan S."/>
            <person name="Kramer K.J."/>
            <person name="Arakane Y."/>
            <person name="Beeman R.W."/>
            <person name="Zhu Q."/>
            <person name="Hogenkamp D."/>
            <person name="Dixit R."/>
            <person name="Oppert B."/>
            <person name="Jiang H."/>
            <person name="Zou Z."/>
            <person name="Marshall J."/>
            <person name="Elpidina E."/>
            <person name="Vinokurov K."/>
            <person name="Oppert C."/>
            <person name="Zou Z."/>
            <person name="Evans J."/>
            <person name="Lu Z."/>
            <person name="Zhao P."/>
            <person name="Sumathipala N."/>
            <person name="Altincicek B."/>
            <person name="Vilcinskas A."/>
            <person name="Williams M."/>
            <person name="Hultmark D."/>
            <person name="Hetru C."/>
            <person name="Jiang H."/>
            <person name="Grimmelikhuijzen C.J."/>
            <person name="Hauser F."/>
            <person name="Cazzamali G."/>
            <person name="Williamson M."/>
            <person name="Park Y."/>
            <person name="Li B."/>
            <person name="Tanaka Y."/>
            <person name="Predel R."/>
            <person name="Neupert S."/>
            <person name="Schachtner J."/>
            <person name="Verleyen P."/>
            <person name="Raible F."/>
            <person name="Bork P."/>
            <person name="Friedrich M."/>
            <person name="Walden K.K."/>
            <person name="Robertson H.M."/>
            <person name="Angeli S."/>
            <person name="Foret S."/>
            <person name="Bucher G."/>
            <person name="Schuetz S."/>
            <person name="Maleszka R."/>
            <person name="Wimmer E.A."/>
            <person name="Beeman R.W."/>
            <person name="Lorenzen M."/>
            <person name="Tomoyasu Y."/>
            <person name="Miller S.C."/>
            <person name="Grossmann D."/>
            <person name="Bucher G."/>
        </authorList>
    </citation>
    <scope>NUCLEOTIDE SEQUENCE [LARGE SCALE GENOMIC DNA]</scope>
    <source>
        <strain evidence="2 3">Georgia GA2</strain>
    </source>
</reference>
<accession>A0A139W9I5</accession>
<keyword evidence="1" id="KW-0732">Signal</keyword>
<gene>
    <name evidence="2" type="primary">AUGUSTUS-3.0.2_31810</name>
    <name evidence="2" type="ORF">TcasGA2_TC031810</name>
</gene>
<proteinExistence type="predicted"/>
<dbReference type="InParanoid" id="A0A139W9I5"/>
<organism evidence="2 3">
    <name type="scientific">Tribolium castaneum</name>
    <name type="common">Red flour beetle</name>
    <dbReference type="NCBI Taxonomy" id="7070"/>
    <lineage>
        <taxon>Eukaryota</taxon>
        <taxon>Metazoa</taxon>
        <taxon>Ecdysozoa</taxon>
        <taxon>Arthropoda</taxon>
        <taxon>Hexapoda</taxon>
        <taxon>Insecta</taxon>
        <taxon>Pterygota</taxon>
        <taxon>Neoptera</taxon>
        <taxon>Endopterygota</taxon>
        <taxon>Coleoptera</taxon>
        <taxon>Polyphaga</taxon>
        <taxon>Cucujiformia</taxon>
        <taxon>Tenebrionidae</taxon>
        <taxon>Tenebrionidae incertae sedis</taxon>
        <taxon>Tribolium</taxon>
    </lineage>
</organism>
<evidence type="ECO:0000313" key="2">
    <source>
        <dbReference type="EMBL" id="KYB24585.1"/>
    </source>
</evidence>
<dbReference type="KEGG" id="tca:103312959"/>
<dbReference type="AlphaFoldDB" id="A0A139W9I5"/>
<dbReference type="Proteomes" id="UP000007266">
    <property type="component" value="Unassembled WGS sequence"/>
</dbReference>
<feature type="chain" id="PRO_5007299569" evidence="1">
    <location>
        <begin position="18"/>
        <end position="121"/>
    </location>
</feature>
<dbReference type="EMBL" id="KQ972213">
    <property type="protein sequence ID" value="KYB24585.1"/>
    <property type="molecule type" value="Genomic_DNA"/>
</dbReference>
<feature type="signal peptide" evidence="1">
    <location>
        <begin position="1"/>
        <end position="17"/>
    </location>
</feature>
<evidence type="ECO:0000256" key="1">
    <source>
        <dbReference type="SAM" id="SignalP"/>
    </source>
</evidence>